<sequence>MMVDCQMTVKTKKRSNSPIAITANDNVLDTIDFDFQATVEHLQFKVHQCALRNIIRLCKIERSACDIRAVIHKILLKARLPLWPSSATTRSSNQKLLSQSIEYFDLRCQLTEKFNKTNYQQHQMNYVQLIIFYL</sequence>
<proteinExistence type="predicted"/>
<dbReference type="EMBL" id="CAJNOT010000093">
    <property type="protein sequence ID" value="CAF0834407.1"/>
    <property type="molecule type" value="Genomic_DNA"/>
</dbReference>
<reference evidence="1" key="1">
    <citation type="submission" date="2021-02" db="EMBL/GenBank/DDBJ databases">
        <authorList>
            <person name="Nowell W R."/>
        </authorList>
    </citation>
    <scope>NUCLEOTIDE SEQUENCE</scope>
</reference>
<gene>
    <name evidence="1" type="ORF">ZHD862_LOCUS4043</name>
</gene>
<accession>A0A813VBS7</accession>
<name>A0A813VBS7_9BILA</name>
<dbReference type="Proteomes" id="UP000663864">
    <property type="component" value="Unassembled WGS sequence"/>
</dbReference>
<protein>
    <submittedName>
        <fullName evidence="1">Uncharacterized protein</fullName>
    </submittedName>
</protein>
<organism evidence="1 2">
    <name type="scientific">Rotaria sordida</name>
    <dbReference type="NCBI Taxonomy" id="392033"/>
    <lineage>
        <taxon>Eukaryota</taxon>
        <taxon>Metazoa</taxon>
        <taxon>Spiralia</taxon>
        <taxon>Gnathifera</taxon>
        <taxon>Rotifera</taxon>
        <taxon>Eurotatoria</taxon>
        <taxon>Bdelloidea</taxon>
        <taxon>Philodinida</taxon>
        <taxon>Philodinidae</taxon>
        <taxon>Rotaria</taxon>
    </lineage>
</organism>
<comment type="caution">
    <text evidence="1">The sequence shown here is derived from an EMBL/GenBank/DDBJ whole genome shotgun (WGS) entry which is preliminary data.</text>
</comment>
<evidence type="ECO:0000313" key="1">
    <source>
        <dbReference type="EMBL" id="CAF0834407.1"/>
    </source>
</evidence>
<dbReference type="AlphaFoldDB" id="A0A813VBS7"/>
<evidence type="ECO:0000313" key="2">
    <source>
        <dbReference type="Proteomes" id="UP000663864"/>
    </source>
</evidence>